<dbReference type="InterPro" id="IPR023394">
    <property type="entry name" value="Sec7_C_sf"/>
</dbReference>
<organism evidence="2 3">
    <name type="scientific">Conidiobolus coronatus (strain ATCC 28846 / CBS 209.66 / NRRL 28638)</name>
    <name type="common">Delacroixia coronata</name>
    <dbReference type="NCBI Taxonomy" id="796925"/>
    <lineage>
        <taxon>Eukaryota</taxon>
        <taxon>Fungi</taxon>
        <taxon>Fungi incertae sedis</taxon>
        <taxon>Zoopagomycota</taxon>
        <taxon>Entomophthoromycotina</taxon>
        <taxon>Entomophthoromycetes</taxon>
        <taxon>Entomophthorales</taxon>
        <taxon>Ancylistaceae</taxon>
        <taxon>Conidiobolus</taxon>
    </lineage>
</organism>
<evidence type="ECO:0000259" key="1">
    <source>
        <dbReference type="PROSITE" id="PS50190"/>
    </source>
</evidence>
<dbReference type="Pfam" id="PF01369">
    <property type="entry name" value="Sec7"/>
    <property type="match status" value="1"/>
</dbReference>
<dbReference type="SMART" id="SM00222">
    <property type="entry name" value="Sec7"/>
    <property type="match status" value="1"/>
</dbReference>
<dbReference type="InterPro" id="IPR035999">
    <property type="entry name" value="Sec7_dom_sf"/>
</dbReference>
<feature type="non-terminal residue" evidence="2">
    <location>
        <position position="131"/>
    </location>
</feature>
<dbReference type="InterPro" id="IPR000904">
    <property type="entry name" value="Sec7_dom"/>
</dbReference>
<protein>
    <submittedName>
        <fullName evidence="2">SEC7-like protein</fullName>
    </submittedName>
</protein>
<reference evidence="2 3" key="1">
    <citation type="journal article" date="2015" name="Genome Biol. Evol.">
        <title>Phylogenomic analyses indicate that early fungi evolved digesting cell walls of algal ancestors of land plants.</title>
        <authorList>
            <person name="Chang Y."/>
            <person name="Wang S."/>
            <person name="Sekimoto S."/>
            <person name="Aerts A.L."/>
            <person name="Choi C."/>
            <person name="Clum A."/>
            <person name="LaButti K.M."/>
            <person name="Lindquist E.A."/>
            <person name="Yee Ngan C."/>
            <person name="Ohm R.A."/>
            <person name="Salamov A.A."/>
            <person name="Grigoriev I.V."/>
            <person name="Spatafora J.W."/>
            <person name="Berbee M.L."/>
        </authorList>
    </citation>
    <scope>NUCLEOTIDE SEQUENCE [LARGE SCALE GENOMIC DNA]</scope>
    <source>
        <strain evidence="2 3">NRRL 28638</strain>
    </source>
</reference>
<proteinExistence type="predicted"/>
<dbReference type="PROSITE" id="PS50190">
    <property type="entry name" value="SEC7"/>
    <property type="match status" value="1"/>
</dbReference>
<sequence>MASVIRRFEIDPFKALDYMVSRGALRSDPSSIAKFLFNTSELNRRQLGRFLGDTRNGNLARAFMDRFSWSNLSIDHSLRALFMSLRLPGEAQPADQILDHFSVAWHAANEEFINFDLELAQNLITVLMSLS</sequence>
<dbReference type="STRING" id="796925.A0A137P386"/>
<accession>A0A137P386</accession>
<dbReference type="GO" id="GO:0032012">
    <property type="term" value="P:regulation of ARF protein signal transduction"/>
    <property type="evidence" value="ECO:0007669"/>
    <property type="project" value="InterPro"/>
</dbReference>
<gene>
    <name evidence="2" type="ORF">CONCODRAFT_40607</name>
</gene>
<name>A0A137P386_CONC2</name>
<dbReference type="GO" id="GO:0005085">
    <property type="term" value="F:guanyl-nucleotide exchange factor activity"/>
    <property type="evidence" value="ECO:0007669"/>
    <property type="project" value="InterPro"/>
</dbReference>
<evidence type="ECO:0000313" key="2">
    <source>
        <dbReference type="EMBL" id="KXN69483.1"/>
    </source>
</evidence>
<dbReference type="PANTHER" id="PTHR10663">
    <property type="entry name" value="GUANYL-NUCLEOTIDE EXCHANGE FACTOR"/>
    <property type="match status" value="1"/>
</dbReference>
<dbReference type="Gene3D" id="1.10.1000.11">
    <property type="entry name" value="Arf Nucleotide-binding Site Opener,domain 2"/>
    <property type="match status" value="1"/>
</dbReference>
<dbReference type="SUPFAM" id="SSF48425">
    <property type="entry name" value="Sec7 domain"/>
    <property type="match status" value="1"/>
</dbReference>
<dbReference type="EMBL" id="KQ964533">
    <property type="protein sequence ID" value="KXN69483.1"/>
    <property type="molecule type" value="Genomic_DNA"/>
</dbReference>
<evidence type="ECO:0000313" key="3">
    <source>
        <dbReference type="Proteomes" id="UP000070444"/>
    </source>
</evidence>
<keyword evidence="3" id="KW-1185">Reference proteome</keyword>
<dbReference type="Gene3D" id="1.10.220.20">
    <property type="match status" value="1"/>
</dbReference>
<dbReference type="Proteomes" id="UP000070444">
    <property type="component" value="Unassembled WGS sequence"/>
</dbReference>
<dbReference type="AlphaFoldDB" id="A0A137P386"/>
<feature type="domain" description="SEC7" evidence="1">
    <location>
        <begin position="5"/>
        <end position="131"/>
    </location>
</feature>
<dbReference type="OrthoDB" id="430364at2759"/>